<keyword evidence="2" id="KW-1185">Reference proteome</keyword>
<dbReference type="Proteomes" id="UP000002280">
    <property type="component" value="Chromosome 4"/>
</dbReference>
<gene>
    <name evidence="1" type="primary">UBASH3A</name>
</gene>
<proteinExistence type="predicted"/>
<evidence type="ECO:0000313" key="2">
    <source>
        <dbReference type="Proteomes" id="UP000002280"/>
    </source>
</evidence>
<evidence type="ECO:0000313" key="1">
    <source>
        <dbReference type="Ensembl" id="ENSMODP00000056193.1"/>
    </source>
</evidence>
<reference evidence="1" key="3">
    <citation type="submission" date="2025-09" db="UniProtKB">
        <authorList>
            <consortium name="Ensembl"/>
        </authorList>
    </citation>
    <scope>IDENTIFICATION</scope>
</reference>
<dbReference type="Ensembl" id="ENSMODT00000084876.1">
    <property type="protein sequence ID" value="ENSMODP00000056193.1"/>
    <property type="gene ID" value="ENSMODG00000021021.4"/>
</dbReference>
<reference evidence="1" key="2">
    <citation type="submission" date="2025-08" db="UniProtKB">
        <authorList>
            <consortium name="Ensembl"/>
        </authorList>
    </citation>
    <scope>IDENTIFICATION</scope>
</reference>
<organism evidence="1 2">
    <name type="scientific">Monodelphis domestica</name>
    <name type="common">Gray short-tailed opossum</name>
    <dbReference type="NCBI Taxonomy" id="13616"/>
    <lineage>
        <taxon>Eukaryota</taxon>
        <taxon>Metazoa</taxon>
        <taxon>Chordata</taxon>
        <taxon>Craniata</taxon>
        <taxon>Vertebrata</taxon>
        <taxon>Euteleostomi</taxon>
        <taxon>Mammalia</taxon>
        <taxon>Metatheria</taxon>
        <taxon>Didelphimorphia</taxon>
        <taxon>Didelphidae</taxon>
        <taxon>Monodelphis</taxon>
    </lineage>
</organism>
<dbReference type="AlphaFoldDB" id="A0A5F8H897"/>
<sequence>GHKENLKEKVTVPKEFAISWRNASNHVQRRCIQDKFEKISYGKESHQGTLGKVSCRRQKALAATGRRTVEEASEWLHFHYNDPSLDDPIPQEYALYLCPTGPLLEKLQDFWRESKRQCGKNRAHETFPHVTLCDFFTVS</sequence>
<accession>A0A5F8H897</accession>
<reference evidence="1 2" key="1">
    <citation type="journal article" date="2007" name="Nature">
        <title>Genome of the marsupial Monodelphis domestica reveals innovation in non-coding sequences.</title>
        <authorList>
            <person name="Mikkelsen T.S."/>
            <person name="Wakefield M.J."/>
            <person name="Aken B."/>
            <person name="Amemiya C.T."/>
            <person name="Chang J.L."/>
            <person name="Duke S."/>
            <person name="Garber M."/>
            <person name="Gentles A.J."/>
            <person name="Goodstadt L."/>
            <person name="Heger A."/>
            <person name="Jurka J."/>
            <person name="Kamal M."/>
            <person name="Mauceli E."/>
            <person name="Searle S.M."/>
            <person name="Sharpe T."/>
            <person name="Baker M.L."/>
            <person name="Batzer M.A."/>
            <person name="Benos P.V."/>
            <person name="Belov K."/>
            <person name="Clamp M."/>
            <person name="Cook A."/>
            <person name="Cuff J."/>
            <person name="Das R."/>
            <person name="Davidow L."/>
            <person name="Deakin J.E."/>
            <person name="Fazzari M.J."/>
            <person name="Glass J.L."/>
            <person name="Grabherr M."/>
            <person name="Greally J.M."/>
            <person name="Gu W."/>
            <person name="Hore T.A."/>
            <person name="Huttley G.A."/>
            <person name="Kleber M."/>
            <person name="Jirtle R.L."/>
            <person name="Koina E."/>
            <person name="Lee J.T."/>
            <person name="Mahony S."/>
            <person name="Marra M.A."/>
            <person name="Miller R.D."/>
            <person name="Nicholls R.D."/>
            <person name="Oda M."/>
            <person name="Papenfuss A.T."/>
            <person name="Parra Z.E."/>
            <person name="Pollock D.D."/>
            <person name="Ray D.A."/>
            <person name="Schein J.E."/>
            <person name="Speed T.P."/>
            <person name="Thompson K."/>
            <person name="VandeBerg J.L."/>
            <person name="Wade C.M."/>
            <person name="Walker J.A."/>
            <person name="Waters P.D."/>
            <person name="Webber C."/>
            <person name="Weidman J.R."/>
            <person name="Xie X."/>
            <person name="Zody M.C."/>
            <person name="Baldwin J."/>
            <person name="Abdouelleil A."/>
            <person name="Abdulkadir J."/>
            <person name="Abebe A."/>
            <person name="Abera B."/>
            <person name="Abreu J."/>
            <person name="Acer S.C."/>
            <person name="Aftuck L."/>
            <person name="Alexander A."/>
            <person name="An P."/>
            <person name="Anderson E."/>
            <person name="Anderson S."/>
            <person name="Arachi H."/>
            <person name="Azer M."/>
            <person name="Bachantsang P."/>
            <person name="Barry A."/>
            <person name="Bayul T."/>
            <person name="Berlin A."/>
            <person name="Bessette D."/>
            <person name="Bloom T."/>
            <person name="Bloom T."/>
            <person name="Boguslavskiy L."/>
            <person name="Bonnet C."/>
            <person name="Boukhgalter B."/>
            <person name="Bourzgui I."/>
            <person name="Brown A."/>
            <person name="Cahill P."/>
            <person name="Channer S."/>
            <person name="Cheshatsang Y."/>
            <person name="Chuda L."/>
            <person name="Citroen M."/>
            <person name="Collymore A."/>
            <person name="Cooke P."/>
            <person name="Costello M."/>
            <person name="D'Aco K."/>
            <person name="Daza R."/>
            <person name="De Haan G."/>
            <person name="DeGray S."/>
            <person name="DeMaso C."/>
            <person name="Dhargay N."/>
            <person name="Dooley K."/>
            <person name="Dooley E."/>
            <person name="Doricent M."/>
            <person name="Dorje P."/>
            <person name="Dorjee K."/>
            <person name="Dupes A."/>
            <person name="Elong R."/>
            <person name="Falk J."/>
            <person name="Farina A."/>
            <person name="Faro S."/>
            <person name="Ferguson D."/>
            <person name="Fisher S."/>
            <person name="Foley C.D."/>
            <person name="Franke A."/>
            <person name="Friedrich D."/>
            <person name="Gadbois L."/>
            <person name="Gearin G."/>
            <person name="Gearin C.R."/>
            <person name="Giannoukos G."/>
            <person name="Goode T."/>
            <person name="Graham J."/>
            <person name="Grandbois E."/>
            <person name="Grewal S."/>
            <person name="Gyaltsen K."/>
            <person name="Hafez N."/>
            <person name="Hagos B."/>
            <person name="Hall J."/>
            <person name="Henson C."/>
            <person name="Hollinger A."/>
            <person name="Honan T."/>
            <person name="Huard M.D."/>
            <person name="Hughes L."/>
            <person name="Hurhula B."/>
            <person name="Husby M.E."/>
            <person name="Kamat A."/>
            <person name="Kanga B."/>
            <person name="Kashin S."/>
            <person name="Khazanovich D."/>
            <person name="Kisner P."/>
            <person name="Lance K."/>
            <person name="Lara M."/>
            <person name="Lee W."/>
            <person name="Lennon N."/>
            <person name="Letendre F."/>
            <person name="LeVine R."/>
            <person name="Lipovsky A."/>
            <person name="Liu X."/>
            <person name="Liu J."/>
            <person name="Liu S."/>
            <person name="Lokyitsang T."/>
            <person name="Lokyitsang Y."/>
            <person name="Lubonja R."/>
            <person name="Lui A."/>
            <person name="MacDonald P."/>
            <person name="Magnisalis V."/>
            <person name="Maru K."/>
            <person name="Matthews C."/>
            <person name="McCusker W."/>
            <person name="McDonough S."/>
            <person name="Mehta T."/>
            <person name="Meldrim J."/>
            <person name="Meneus L."/>
            <person name="Mihai O."/>
            <person name="Mihalev A."/>
            <person name="Mihova T."/>
            <person name="Mittelman R."/>
            <person name="Mlenga V."/>
            <person name="Montmayeur A."/>
            <person name="Mulrain L."/>
            <person name="Navidi A."/>
            <person name="Naylor J."/>
            <person name="Negash T."/>
            <person name="Nguyen T."/>
            <person name="Nguyen N."/>
            <person name="Nicol R."/>
            <person name="Norbu C."/>
            <person name="Norbu N."/>
            <person name="Novod N."/>
            <person name="O'Neill B."/>
            <person name="Osman S."/>
            <person name="Markiewicz E."/>
            <person name="Oyono O.L."/>
            <person name="Patti C."/>
            <person name="Phunkhang P."/>
            <person name="Pierre F."/>
            <person name="Priest M."/>
            <person name="Raghuraman S."/>
            <person name="Rege F."/>
            <person name="Reyes R."/>
            <person name="Rise C."/>
            <person name="Rogov P."/>
            <person name="Ross K."/>
            <person name="Ryan E."/>
            <person name="Settipalli S."/>
            <person name="Shea T."/>
            <person name="Sherpa N."/>
            <person name="Shi L."/>
            <person name="Shih D."/>
            <person name="Sparrow T."/>
            <person name="Spaulding J."/>
            <person name="Stalker J."/>
            <person name="Stange-Thomann N."/>
            <person name="Stavropoulos S."/>
            <person name="Stone C."/>
            <person name="Strader C."/>
            <person name="Tesfaye S."/>
            <person name="Thomson T."/>
            <person name="Thoulutsang Y."/>
            <person name="Thoulutsang D."/>
            <person name="Topham K."/>
            <person name="Topping I."/>
            <person name="Tsamla T."/>
            <person name="Vassiliev H."/>
            <person name="Vo A."/>
            <person name="Wangchuk T."/>
            <person name="Wangdi T."/>
            <person name="Weiand M."/>
            <person name="Wilkinson J."/>
            <person name="Wilson A."/>
            <person name="Yadav S."/>
            <person name="Young G."/>
            <person name="Yu Q."/>
            <person name="Zembek L."/>
            <person name="Zhong D."/>
            <person name="Zimmer A."/>
            <person name="Zwirko Z."/>
            <person name="Jaffe D.B."/>
            <person name="Alvarez P."/>
            <person name="Brockman W."/>
            <person name="Butler J."/>
            <person name="Chin C."/>
            <person name="Gnerre S."/>
            <person name="MacCallum I."/>
            <person name="Graves J.A."/>
            <person name="Ponting C.P."/>
            <person name="Breen M."/>
            <person name="Samollow P.B."/>
            <person name="Lander E.S."/>
            <person name="Lindblad-Toh K."/>
        </authorList>
    </citation>
    <scope>NUCLEOTIDE SEQUENCE [LARGE SCALE GENOMIC DNA]</scope>
</reference>
<dbReference type="Bgee" id="ENSMODG00000021021">
    <property type="expression patterns" value="Expressed in blood and 4 other cell types or tissues"/>
</dbReference>
<dbReference type="Gene3D" id="1.10.8.10">
    <property type="entry name" value="DNA helicase RuvA subunit, C-terminal domain"/>
    <property type="match status" value="1"/>
</dbReference>
<name>A0A5F8H897_MONDO</name>
<dbReference type="InterPro" id="IPR009060">
    <property type="entry name" value="UBA-like_sf"/>
</dbReference>
<protein>
    <submittedName>
        <fullName evidence="1">Ubiquitin associated and SH3 domain containing A</fullName>
    </submittedName>
</protein>
<dbReference type="GeneTree" id="ENSGT00940000160841"/>
<dbReference type="SUPFAM" id="SSF46934">
    <property type="entry name" value="UBA-like"/>
    <property type="match status" value="1"/>
</dbReference>